<evidence type="ECO:0000313" key="3">
    <source>
        <dbReference type="Proteomes" id="UP001145087"/>
    </source>
</evidence>
<dbReference type="Proteomes" id="UP001145087">
    <property type="component" value="Unassembled WGS sequence"/>
</dbReference>
<dbReference type="InterPro" id="IPR015797">
    <property type="entry name" value="NUDIX_hydrolase-like_dom_sf"/>
</dbReference>
<organism evidence="2 3">
    <name type="scientific">Draconibacterium aestuarii</name>
    <dbReference type="NCBI Taxonomy" id="2998507"/>
    <lineage>
        <taxon>Bacteria</taxon>
        <taxon>Pseudomonadati</taxon>
        <taxon>Bacteroidota</taxon>
        <taxon>Bacteroidia</taxon>
        <taxon>Marinilabiliales</taxon>
        <taxon>Prolixibacteraceae</taxon>
        <taxon>Draconibacterium</taxon>
    </lineage>
</organism>
<dbReference type="RefSeq" id="WP_343333805.1">
    <property type="nucleotide sequence ID" value="NZ_JAPOHD010000027.1"/>
</dbReference>
<dbReference type="InterPro" id="IPR054105">
    <property type="entry name" value="WHD_NrtR"/>
</dbReference>
<accession>A0A9X3F6H2</accession>
<dbReference type="PANTHER" id="PTHR43736">
    <property type="entry name" value="ADP-RIBOSE PYROPHOSPHATASE"/>
    <property type="match status" value="1"/>
</dbReference>
<dbReference type="InterPro" id="IPR036390">
    <property type="entry name" value="WH_DNA-bd_sf"/>
</dbReference>
<dbReference type="SUPFAM" id="SSF55811">
    <property type="entry name" value="Nudix"/>
    <property type="match status" value="1"/>
</dbReference>
<reference evidence="2" key="1">
    <citation type="submission" date="2022-11" db="EMBL/GenBank/DDBJ databases">
        <title>Marilongibacter aestuarii gen. nov., sp. nov., isolated from tidal flat sediment.</title>
        <authorList>
            <person name="Jiayan W."/>
        </authorList>
    </citation>
    <scope>NUCLEOTIDE SEQUENCE</scope>
    <source>
        <strain evidence="2">Z1-6</strain>
    </source>
</reference>
<dbReference type="InterPro" id="IPR000086">
    <property type="entry name" value="NUDIX_hydrolase_dom"/>
</dbReference>
<dbReference type="Pfam" id="PF00293">
    <property type="entry name" value="NUDIX"/>
    <property type="match status" value="1"/>
</dbReference>
<protein>
    <submittedName>
        <fullName evidence="2">NUDIX domain-containing protein</fullName>
    </submittedName>
</protein>
<name>A0A9X3F6H2_9BACT</name>
<proteinExistence type="predicted"/>
<comment type="caution">
    <text evidence="2">The sequence shown here is derived from an EMBL/GenBank/DDBJ whole genome shotgun (WGS) entry which is preliminary data.</text>
</comment>
<dbReference type="PROSITE" id="PS51462">
    <property type="entry name" value="NUDIX"/>
    <property type="match status" value="1"/>
</dbReference>
<evidence type="ECO:0000313" key="2">
    <source>
        <dbReference type="EMBL" id="MCY1721476.1"/>
    </source>
</evidence>
<gene>
    <name evidence="2" type="ORF">OU798_14060</name>
</gene>
<dbReference type="PANTHER" id="PTHR43736:SF4">
    <property type="entry name" value="SLR1690 PROTEIN"/>
    <property type="match status" value="1"/>
</dbReference>
<dbReference type="Gene3D" id="3.90.79.10">
    <property type="entry name" value="Nucleoside Triphosphate Pyrophosphohydrolase"/>
    <property type="match status" value="1"/>
</dbReference>
<feature type="domain" description="Nudix hydrolase" evidence="1">
    <location>
        <begin position="20"/>
        <end position="153"/>
    </location>
</feature>
<dbReference type="Pfam" id="PF21906">
    <property type="entry name" value="WHD_NrtR"/>
    <property type="match status" value="1"/>
</dbReference>
<dbReference type="CDD" id="cd18873">
    <property type="entry name" value="NUDIX_NadM_like"/>
    <property type="match status" value="1"/>
</dbReference>
<sequence length="239" mass="28047">MAGTTINHQMDFYSKYPKTLVAVDSIIFGFNQNDLELKLLLLKRNFEPAKGEWSLMGGFLQPDESLDDAAKRIVLQLTGLADVYMEQLYAFGELDRDPGGRIVSISYFSLIKINEYDRQLAKENGARWIPLSEIPELIFDHSEMVENALRKLRIRARTQPIGFELLPEKFTIPQLQRLYEAIYQMPFDKRNFRRKLLSMGLLEKMDEKEKETSKKGAYYYQFNKEKYEELLQKGFNFEL</sequence>
<dbReference type="Gene3D" id="1.10.10.10">
    <property type="entry name" value="Winged helix-like DNA-binding domain superfamily/Winged helix DNA-binding domain"/>
    <property type="match status" value="1"/>
</dbReference>
<keyword evidence="3" id="KW-1185">Reference proteome</keyword>
<dbReference type="EMBL" id="JAPOHD010000027">
    <property type="protein sequence ID" value="MCY1721476.1"/>
    <property type="molecule type" value="Genomic_DNA"/>
</dbReference>
<evidence type="ECO:0000259" key="1">
    <source>
        <dbReference type="PROSITE" id="PS51462"/>
    </source>
</evidence>
<dbReference type="SUPFAM" id="SSF46785">
    <property type="entry name" value="Winged helix' DNA-binding domain"/>
    <property type="match status" value="1"/>
</dbReference>
<dbReference type="AlphaFoldDB" id="A0A9X3F6H2"/>
<dbReference type="InterPro" id="IPR036388">
    <property type="entry name" value="WH-like_DNA-bd_sf"/>
</dbReference>